<dbReference type="Proteomes" id="UP000317496">
    <property type="component" value="Chromosome"/>
</dbReference>
<keyword evidence="1" id="KW-0732">Signal</keyword>
<keyword evidence="3" id="KW-1185">Reference proteome</keyword>
<dbReference type="EMBL" id="CP041636">
    <property type="protein sequence ID" value="QDO99121.1"/>
    <property type="molecule type" value="Genomic_DNA"/>
</dbReference>
<dbReference type="InterPro" id="IPR011990">
    <property type="entry name" value="TPR-like_helical_dom_sf"/>
</dbReference>
<reference evidence="2 3" key="1">
    <citation type="submission" date="2019-07" db="EMBL/GenBank/DDBJ databases">
        <title>Genome sequencing for Ferrovibrio sp. K5.</title>
        <authorList>
            <person name="Park S.-J."/>
        </authorList>
    </citation>
    <scope>NUCLEOTIDE SEQUENCE [LARGE SCALE GENOMIC DNA]</scope>
    <source>
        <strain evidence="2 3">K5</strain>
    </source>
</reference>
<evidence type="ECO:0000256" key="1">
    <source>
        <dbReference type="SAM" id="SignalP"/>
    </source>
</evidence>
<dbReference type="OrthoDB" id="9787760at2"/>
<sequence length="216" mass="24125">MRAGFKAVAILALLLTGGCAKDFNTTNTARYHDAGTRAEAVRDFPQAEEYYGRALVWAGTEHVPASLLSLTMYNLGRMKGHACKFDEARELLLTSLALEESTSGPSSAQVSRRLFELGRLYYDRRLYAESVPYYAQGVAMVRRLKLEADEPVTFTEALQDYANALREAGDRRLADSLSGEITARRNQEVGTRPRYLIARYSPSCRNGHMLVYNGRA</sequence>
<dbReference type="Pfam" id="PF13424">
    <property type="entry name" value="TPR_12"/>
    <property type="match status" value="1"/>
</dbReference>
<gene>
    <name evidence="2" type="ORF">FNB15_18400</name>
</gene>
<protein>
    <submittedName>
        <fullName evidence="2">Tetratricopeptide repeat protein</fullName>
    </submittedName>
</protein>
<proteinExistence type="predicted"/>
<dbReference type="PROSITE" id="PS51257">
    <property type="entry name" value="PROKAR_LIPOPROTEIN"/>
    <property type="match status" value="1"/>
</dbReference>
<dbReference type="KEGG" id="fer:FNB15_18400"/>
<name>A0A516H5Z0_9PROT</name>
<dbReference type="Gene3D" id="1.25.40.10">
    <property type="entry name" value="Tetratricopeptide repeat domain"/>
    <property type="match status" value="1"/>
</dbReference>
<dbReference type="SUPFAM" id="SSF48452">
    <property type="entry name" value="TPR-like"/>
    <property type="match status" value="1"/>
</dbReference>
<feature type="signal peptide" evidence="1">
    <location>
        <begin position="1"/>
        <end position="20"/>
    </location>
</feature>
<accession>A0A516H5Z0</accession>
<feature type="chain" id="PRO_5022105725" evidence="1">
    <location>
        <begin position="21"/>
        <end position="216"/>
    </location>
</feature>
<evidence type="ECO:0000313" key="3">
    <source>
        <dbReference type="Proteomes" id="UP000317496"/>
    </source>
</evidence>
<organism evidence="2 3">
    <name type="scientific">Ferrovibrio terrae</name>
    <dbReference type="NCBI Taxonomy" id="2594003"/>
    <lineage>
        <taxon>Bacteria</taxon>
        <taxon>Pseudomonadati</taxon>
        <taxon>Pseudomonadota</taxon>
        <taxon>Alphaproteobacteria</taxon>
        <taxon>Rhodospirillales</taxon>
        <taxon>Rhodospirillaceae</taxon>
        <taxon>Ferrovibrio</taxon>
    </lineage>
</organism>
<dbReference type="AlphaFoldDB" id="A0A516H5Z0"/>
<evidence type="ECO:0000313" key="2">
    <source>
        <dbReference type="EMBL" id="QDO99121.1"/>
    </source>
</evidence>